<comment type="catalytic activity">
    <reaction evidence="14">
        <text>L-pipecolate + NADP(+) = Delta(1)-piperideine-2-carboxylate + NADPH + H(+)</text>
        <dbReference type="Rhea" id="RHEA:12524"/>
        <dbReference type="ChEBI" id="CHEBI:15378"/>
        <dbReference type="ChEBI" id="CHEBI:57783"/>
        <dbReference type="ChEBI" id="CHEBI:58349"/>
        <dbReference type="ChEBI" id="CHEBI:61185"/>
        <dbReference type="ChEBI" id="CHEBI:77631"/>
        <dbReference type="EC" id="1.5.1.1"/>
    </reaction>
    <physiologicalReaction direction="right-to-left" evidence="14">
        <dbReference type="Rhea" id="RHEA:12526"/>
    </physiologicalReaction>
</comment>
<sequence length="306" mass="33071">MDTLVIVSSEKVTDILDYTILIPAIEKSLAEFSKRTGVIQPVRNVVLIPESEGFLGCMPVYSREDDILATKIVSFFPQNKDVSTHHAVILVFCAHTGIPKALLDGDVITAKRTAATSAVATKYLVNGKPDVLALLGSGVQARSHVAALCELFTFKEIRIWNHRFDGAVKLAKEIGLNCAACRDVSEAVKNADVIVTVTSAKDPVLRLDWVKPGAHINAVGACRPDWSEIDADLMKSAVVYVDSREGAIKESGDIILSQAEIYAEIGEVILGTREAMRKKTTVFKSLGMAIEDGIAAKLVINKLGIQ</sequence>
<evidence type="ECO:0000313" key="18">
    <source>
        <dbReference type="Proteomes" id="UP001165740"/>
    </source>
</evidence>
<comment type="catalytic activity">
    <reaction evidence="11">
        <text>(S)-cystathionine ketimine + NADH + 2 H(+) = (3R,5S)-2,3,5,6,7-pentahydro-1,4-thiazepine-3,5-dicarboxylate + NAD(+)</text>
        <dbReference type="Rhea" id="RHEA:68032"/>
        <dbReference type="ChEBI" id="CHEBI:15378"/>
        <dbReference type="ChEBI" id="CHEBI:57540"/>
        <dbReference type="ChEBI" id="CHEBI:57945"/>
        <dbReference type="ChEBI" id="CHEBI:176808"/>
        <dbReference type="ChEBI" id="CHEBI:176810"/>
    </reaction>
    <physiologicalReaction direction="left-to-right" evidence="11">
        <dbReference type="Rhea" id="RHEA:68033"/>
    </physiologicalReaction>
</comment>
<evidence type="ECO:0000256" key="7">
    <source>
        <dbReference type="ARBA" id="ARBA00093203"/>
    </source>
</evidence>
<evidence type="ECO:0000256" key="2">
    <source>
        <dbReference type="ARBA" id="ARBA00012883"/>
    </source>
</evidence>
<evidence type="ECO:0000256" key="14">
    <source>
        <dbReference type="ARBA" id="ARBA00093273"/>
    </source>
</evidence>
<dbReference type="GO" id="GO:0047127">
    <property type="term" value="F:thiomorpholine-carboxylate dehydrogenase activity"/>
    <property type="evidence" value="ECO:0007669"/>
    <property type="project" value="UniProtKB-EC"/>
</dbReference>
<comment type="catalytic activity">
    <reaction evidence="13">
        <text>L-proline + NAD(+) = 1-pyrroline-2-carboxylate + NADH + H(+)</text>
        <dbReference type="Rhea" id="RHEA:20321"/>
        <dbReference type="ChEBI" id="CHEBI:15378"/>
        <dbReference type="ChEBI" id="CHEBI:39785"/>
        <dbReference type="ChEBI" id="CHEBI:57540"/>
        <dbReference type="ChEBI" id="CHEBI:57945"/>
        <dbReference type="ChEBI" id="CHEBI:60039"/>
        <dbReference type="EC" id="1.5.1.1"/>
    </reaction>
    <physiologicalReaction direction="right-to-left" evidence="13">
        <dbReference type="Rhea" id="RHEA:20323"/>
    </physiologicalReaction>
</comment>
<dbReference type="RefSeq" id="XP_055876512.1">
    <property type="nucleotide sequence ID" value="XM_056020537.1"/>
</dbReference>
<dbReference type="FunFam" id="3.40.50.720:FF:000241">
    <property type="entry name" value="ketimine reductase mu-crystallin"/>
    <property type="match status" value="1"/>
</dbReference>
<dbReference type="OMA" id="VKIVNVH"/>
<dbReference type="PANTHER" id="PTHR13812:SF19">
    <property type="entry name" value="KETIMINE REDUCTASE MU-CRYSTALLIN"/>
    <property type="match status" value="1"/>
</dbReference>
<evidence type="ECO:0000313" key="19">
    <source>
        <dbReference type="RefSeq" id="XP_055876512.1"/>
    </source>
</evidence>
<dbReference type="OrthoDB" id="41492at2759"/>
<dbReference type="AlphaFoldDB" id="A0A9W2ZNH6"/>
<comment type="similarity">
    <text evidence="1">Belongs to the ornithine cyclodeaminase/mu-crystallin family.</text>
</comment>
<evidence type="ECO:0000256" key="6">
    <source>
        <dbReference type="ARBA" id="ARBA00093197"/>
    </source>
</evidence>
<comment type="catalytic activity">
    <reaction evidence="12">
        <text>(3R)-1,4-thiomorpholine-3-carboxylate + NADP(+) = 3,4-dehydrothiomorpholine-3-carboxylate + NADPH + 2 H(+)</text>
        <dbReference type="Rhea" id="RHEA:12500"/>
        <dbReference type="ChEBI" id="CHEBI:15378"/>
        <dbReference type="ChEBI" id="CHEBI:57783"/>
        <dbReference type="ChEBI" id="CHEBI:58349"/>
        <dbReference type="ChEBI" id="CHEBI:58517"/>
        <dbReference type="ChEBI" id="CHEBI:176873"/>
        <dbReference type="EC" id="1.5.1.25"/>
    </reaction>
    <physiologicalReaction direction="right-to-left" evidence="12">
        <dbReference type="Rhea" id="RHEA:12502"/>
    </physiologicalReaction>
</comment>
<evidence type="ECO:0000256" key="16">
    <source>
        <dbReference type="ARBA" id="ARBA00093598"/>
    </source>
</evidence>
<evidence type="ECO:0000256" key="8">
    <source>
        <dbReference type="ARBA" id="ARBA00093226"/>
    </source>
</evidence>
<comment type="catalytic activity">
    <reaction evidence="10">
        <text>(R)-lanthionine ketimine + NADPH + 2 H(+) = (3R,5R)-1,4-thiomorpholine-3,5-dicarboxylate + NADP(+)</text>
        <dbReference type="Rhea" id="RHEA:68040"/>
        <dbReference type="ChEBI" id="CHEBI:15378"/>
        <dbReference type="ChEBI" id="CHEBI:57783"/>
        <dbReference type="ChEBI" id="CHEBI:58349"/>
        <dbReference type="ChEBI" id="CHEBI:176891"/>
        <dbReference type="ChEBI" id="CHEBI:176892"/>
    </reaction>
    <physiologicalReaction direction="left-to-right" evidence="10">
        <dbReference type="Rhea" id="RHEA:68041"/>
    </physiologicalReaction>
</comment>
<keyword evidence="18" id="KW-1185">Reference proteome</keyword>
<dbReference type="GO" id="GO:0005737">
    <property type="term" value="C:cytoplasm"/>
    <property type="evidence" value="ECO:0007669"/>
    <property type="project" value="TreeGrafter"/>
</dbReference>
<evidence type="ECO:0000256" key="3">
    <source>
        <dbReference type="ARBA" id="ARBA00015173"/>
    </source>
</evidence>
<comment type="catalytic activity">
    <reaction evidence="7">
        <text>L-proline + NADP(+) = 1-pyrroline-2-carboxylate + NADPH + H(+)</text>
        <dbReference type="Rhea" id="RHEA:20317"/>
        <dbReference type="ChEBI" id="CHEBI:15378"/>
        <dbReference type="ChEBI" id="CHEBI:39785"/>
        <dbReference type="ChEBI" id="CHEBI:57783"/>
        <dbReference type="ChEBI" id="CHEBI:58349"/>
        <dbReference type="ChEBI" id="CHEBI:60039"/>
        <dbReference type="EC" id="1.5.1.1"/>
    </reaction>
    <physiologicalReaction direction="right-to-left" evidence="7">
        <dbReference type="Rhea" id="RHEA:20319"/>
    </physiologicalReaction>
</comment>
<protein>
    <recommendedName>
        <fullName evidence="3">Ketimine reductase mu-crystallin</fullName>
        <ecNumber evidence="16">1.5.1.1</ecNumber>
        <ecNumber evidence="2">1.5.1.25</ecNumber>
    </recommendedName>
    <alternativeName>
        <fullName evidence="17">1-piperideine-2-carboxylate/1-pyrroline-2-carboxylate reductase</fullName>
    </alternativeName>
    <alternativeName>
        <fullName evidence="4">NADP-regulated thyroid-hormone-binding protein</fullName>
    </alternativeName>
</protein>
<evidence type="ECO:0000256" key="13">
    <source>
        <dbReference type="ARBA" id="ARBA00093264"/>
    </source>
</evidence>
<evidence type="ECO:0000256" key="9">
    <source>
        <dbReference type="ARBA" id="ARBA00093227"/>
    </source>
</evidence>
<dbReference type="InterPro" id="IPR023401">
    <property type="entry name" value="ODC_N"/>
</dbReference>
<organism evidence="18 19">
    <name type="scientific">Biomphalaria glabrata</name>
    <name type="common">Bloodfluke planorb</name>
    <name type="synonym">Freshwater snail</name>
    <dbReference type="NCBI Taxonomy" id="6526"/>
    <lineage>
        <taxon>Eukaryota</taxon>
        <taxon>Metazoa</taxon>
        <taxon>Spiralia</taxon>
        <taxon>Lophotrochozoa</taxon>
        <taxon>Mollusca</taxon>
        <taxon>Gastropoda</taxon>
        <taxon>Heterobranchia</taxon>
        <taxon>Euthyneura</taxon>
        <taxon>Panpulmonata</taxon>
        <taxon>Hygrophila</taxon>
        <taxon>Lymnaeoidea</taxon>
        <taxon>Planorbidae</taxon>
        <taxon>Biomphalaria</taxon>
    </lineage>
</organism>
<dbReference type="PANTHER" id="PTHR13812">
    <property type="entry name" value="KETIMINE REDUCTASE MU-CRYSTALLIN"/>
    <property type="match status" value="1"/>
</dbReference>
<comment type="subunit">
    <text evidence="15">Homodimer. Binds the thyroid hormone triiodothyronine (T3); T3 binding inhibits enzymatic activity.</text>
</comment>
<evidence type="ECO:0000256" key="12">
    <source>
        <dbReference type="ARBA" id="ARBA00093263"/>
    </source>
</evidence>
<dbReference type="EC" id="1.5.1.1" evidence="16"/>
<evidence type="ECO:0000256" key="4">
    <source>
        <dbReference type="ARBA" id="ARBA00033420"/>
    </source>
</evidence>
<evidence type="ECO:0000256" key="5">
    <source>
        <dbReference type="ARBA" id="ARBA00093190"/>
    </source>
</evidence>
<name>A0A9W2ZNH6_BIOGL</name>
<dbReference type="Proteomes" id="UP001165740">
    <property type="component" value="Chromosome 2"/>
</dbReference>
<dbReference type="PIRSF" id="PIRSF001439">
    <property type="entry name" value="CryM"/>
    <property type="match status" value="1"/>
</dbReference>
<dbReference type="InterPro" id="IPR036291">
    <property type="entry name" value="NAD(P)-bd_dom_sf"/>
</dbReference>
<dbReference type="Gene3D" id="3.30.1780.10">
    <property type="entry name" value="ornithine cyclodeaminase, domain 1"/>
    <property type="match status" value="1"/>
</dbReference>
<comment type="catalytic activity">
    <reaction evidence="6">
        <text>Delta(2)-thiazoline-2-carboxylate + NADPH + 2 H(+) = L-thiazolidine-2-carboxylate + NADP(+)</text>
        <dbReference type="Rhea" id="RHEA:68072"/>
        <dbReference type="ChEBI" id="CHEBI:15378"/>
        <dbReference type="ChEBI" id="CHEBI:57783"/>
        <dbReference type="ChEBI" id="CHEBI:58349"/>
        <dbReference type="ChEBI" id="CHEBI:176895"/>
        <dbReference type="ChEBI" id="CHEBI:176896"/>
    </reaction>
    <physiologicalReaction direction="left-to-right" evidence="6">
        <dbReference type="Rhea" id="RHEA:68073"/>
    </physiologicalReaction>
</comment>
<dbReference type="GeneID" id="106057249"/>
<dbReference type="GO" id="GO:0050241">
    <property type="term" value="F:pyrroline-2-carboxylate reductase activity"/>
    <property type="evidence" value="ECO:0007669"/>
    <property type="project" value="UniProtKB-EC"/>
</dbReference>
<comment type="catalytic activity">
    <reaction evidence="9">
        <text>(S)-cystathionine ketimine + NADPH + 2 H(+) = (3R,5S)-2,3,5,6,7-pentahydro-1,4-thiazepine-3,5-dicarboxylate + NADP(+)</text>
        <dbReference type="Rhea" id="RHEA:68036"/>
        <dbReference type="ChEBI" id="CHEBI:15378"/>
        <dbReference type="ChEBI" id="CHEBI:57783"/>
        <dbReference type="ChEBI" id="CHEBI:58349"/>
        <dbReference type="ChEBI" id="CHEBI:176808"/>
        <dbReference type="ChEBI" id="CHEBI:176810"/>
    </reaction>
    <physiologicalReaction direction="left-to-right" evidence="9">
        <dbReference type="Rhea" id="RHEA:68037"/>
    </physiologicalReaction>
</comment>
<evidence type="ECO:0000256" key="15">
    <source>
        <dbReference type="ARBA" id="ARBA00093567"/>
    </source>
</evidence>
<dbReference type="EC" id="1.5.1.25" evidence="2"/>
<dbReference type="Gene3D" id="3.40.50.720">
    <property type="entry name" value="NAD(P)-binding Rossmann-like Domain"/>
    <property type="match status" value="1"/>
</dbReference>
<dbReference type="SUPFAM" id="SSF51735">
    <property type="entry name" value="NAD(P)-binding Rossmann-fold domains"/>
    <property type="match status" value="1"/>
</dbReference>
<evidence type="ECO:0000256" key="10">
    <source>
        <dbReference type="ARBA" id="ARBA00093248"/>
    </source>
</evidence>
<gene>
    <name evidence="19" type="primary">LOC106057249</name>
</gene>
<dbReference type="InterPro" id="IPR003462">
    <property type="entry name" value="ODC_Mu_crystall"/>
</dbReference>
<comment type="catalytic activity">
    <reaction evidence="5">
        <text>L-pipecolate + NAD(+) = Delta(1)-piperideine-2-carboxylate + NADH + H(+)</text>
        <dbReference type="Rhea" id="RHEA:30807"/>
        <dbReference type="ChEBI" id="CHEBI:15378"/>
        <dbReference type="ChEBI" id="CHEBI:57540"/>
        <dbReference type="ChEBI" id="CHEBI:57945"/>
        <dbReference type="ChEBI" id="CHEBI:61185"/>
        <dbReference type="ChEBI" id="CHEBI:77631"/>
        <dbReference type="EC" id="1.5.1.1"/>
    </reaction>
    <physiologicalReaction direction="right-to-left" evidence="5">
        <dbReference type="Rhea" id="RHEA:30809"/>
    </physiologicalReaction>
</comment>
<evidence type="ECO:0000256" key="17">
    <source>
        <dbReference type="ARBA" id="ARBA00093650"/>
    </source>
</evidence>
<evidence type="ECO:0000256" key="11">
    <source>
        <dbReference type="ARBA" id="ARBA00093250"/>
    </source>
</evidence>
<dbReference type="GO" id="GO:0042562">
    <property type="term" value="F:hormone binding"/>
    <property type="evidence" value="ECO:0007669"/>
    <property type="project" value="TreeGrafter"/>
</dbReference>
<proteinExistence type="inferred from homology"/>
<dbReference type="Pfam" id="PF02423">
    <property type="entry name" value="OCD_Mu_crystall"/>
    <property type="match status" value="1"/>
</dbReference>
<reference evidence="19" key="1">
    <citation type="submission" date="2025-08" db="UniProtKB">
        <authorList>
            <consortium name="RefSeq"/>
        </authorList>
    </citation>
    <scope>IDENTIFICATION</scope>
</reference>
<evidence type="ECO:0000256" key="1">
    <source>
        <dbReference type="ARBA" id="ARBA00008903"/>
    </source>
</evidence>
<comment type="catalytic activity">
    <reaction evidence="8">
        <text>(3R)-1,4-thiomorpholine-3-carboxylate + NAD(+) = 3,4-dehydrothiomorpholine-3-carboxylate + NADH + 2 H(+)</text>
        <dbReference type="Rhea" id="RHEA:12504"/>
        <dbReference type="ChEBI" id="CHEBI:15378"/>
        <dbReference type="ChEBI" id="CHEBI:57540"/>
        <dbReference type="ChEBI" id="CHEBI:57945"/>
        <dbReference type="ChEBI" id="CHEBI:58517"/>
        <dbReference type="ChEBI" id="CHEBI:176873"/>
        <dbReference type="EC" id="1.5.1.25"/>
    </reaction>
    <physiologicalReaction direction="right-to-left" evidence="8">
        <dbReference type="Rhea" id="RHEA:12506"/>
    </physiologicalReaction>
</comment>
<accession>A0A9W2ZNH6</accession>